<organism evidence="1 2">
    <name type="scientific">Bacteroides reticulotermitis</name>
    <dbReference type="NCBI Taxonomy" id="1133319"/>
    <lineage>
        <taxon>Bacteria</taxon>
        <taxon>Pseudomonadati</taxon>
        <taxon>Bacteroidota</taxon>
        <taxon>Bacteroidia</taxon>
        <taxon>Bacteroidales</taxon>
        <taxon>Bacteroidaceae</taxon>
        <taxon>Bacteroides</taxon>
    </lineage>
</organism>
<name>A0A840D5Y3_9BACE</name>
<evidence type="ECO:0000313" key="1">
    <source>
        <dbReference type="EMBL" id="MBB4043803.1"/>
    </source>
</evidence>
<sequence length="63" mass="7133">METINQIKSDKAELEKEISAKIQAFCEKNGVLLDDISLSVGDTFMGMYEPDKKDIYVSLTIKF</sequence>
<protein>
    <submittedName>
        <fullName evidence="1">Uncharacterized protein</fullName>
    </submittedName>
</protein>
<keyword evidence="2" id="KW-1185">Reference proteome</keyword>
<comment type="caution">
    <text evidence="1">The sequence shown here is derived from an EMBL/GenBank/DDBJ whole genome shotgun (WGS) entry which is preliminary data.</text>
</comment>
<dbReference type="Proteomes" id="UP000560658">
    <property type="component" value="Unassembled WGS sequence"/>
</dbReference>
<evidence type="ECO:0000313" key="2">
    <source>
        <dbReference type="Proteomes" id="UP000560658"/>
    </source>
</evidence>
<dbReference type="EMBL" id="JACIER010000005">
    <property type="protein sequence ID" value="MBB4043803.1"/>
    <property type="molecule type" value="Genomic_DNA"/>
</dbReference>
<accession>A0A840D5Y3</accession>
<dbReference type="RefSeq" id="WP_044161483.1">
    <property type="nucleotide sequence ID" value="NZ_JACIER010000005.1"/>
</dbReference>
<proteinExistence type="predicted"/>
<dbReference type="AlphaFoldDB" id="A0A840D5Y3"/>
<gene>
    <name evidence="1" type="ORF">GGR06_001589</name>
</gene>
<reference evidence="1" key="1">
    <citation type="submission" date="2020-08" db="EMBL/GenBank/DDBJ databases">
        <title>Genomic Encyclopedia of Type Strains, Phase IV (KMG-IV): sequencing the most valuable type-strain genomes for metagenomic binning, comparative biology and taxonomic classification.</title>
        <authorList>
            <person name="Goeker M."/>
        </authorList>
    </citation>
    <scope>NUCLEOTIDE SEQUENCE [LARGE SCALE GENOMIC DNA]</scope>
    <source>
        <strain evidence="1">DSM 105720</strain>
    </source>
</reference>